<feature type="domain" description="AB hydrolase-1" evidence="8">
    <location>
        <begin position="87"/>
        <end position="286"/>
    </location>
</feature>
<dbReference type="InterPro" id="IPR000073">
    <property type="entry name" value="AB_hydrolase_1"/>
</dbReference>
<protein>
    <recommendedName>
        <fullName evidence="8">AB hydrolase-1 domain-containing protein</fullName>
    </recommendedName>
</protein>
<evidence type="ECO:0000256" key="7">
    <source>
        <dbReference type="SAM" id="MobiDB-lite"/>
    </source>
</evidence>
<proteinExistence type="predicted"/>
<keyword evidence="10" id="KW-1185">Reference proteome</keyword>
<gene>
    <name evidence="9" type="ORF">VTK73DRAFT_9363</name>
</gene>
<reference evidence="9 10" key="1">
    <citation type="journal article" date="2024" name="Commun. Biol.">
        <title>Comparative genomic analysis of thermophilic fungi reveals convergent evolutionary adaptations and gene losses.</title>
        <authorList>
            <person name="Steindorff A.S."/>
            <person name="Aguilar-Pontes M.V."/>
            <person name="Robinson A.J."/>
            <person name="Andreopoulos B."/>
            <person name="LaButti K."/>
            <person name="Kuo A."/>
            <person name="Mondo S."/>
            <person name="Riley R."/>
            <person name="Otillar R."/>
            <person name="Haridas S."/>
            <person name="Lipzen A."/>
            <person name="Grimwood J."/>
            <person name="Schmutz J."/>
            <person name="Clum A."/>
            <person name="Reid I.D."/>
            <person name="Moisan M.C."/>
            <person name="Butler G."/>
            <person name="Nguyen T.T.M."/>
            <person name="Dewar K."/>
            <person name="Conant G."/>
            <person name="Drula E."/>
            <person name="Henrissat B."/>
            <person name="Hansel C."/>
            <person name="Singer S."/>
            <person name="Hutchinson M.I."/>
            <person name="de Vries R.P."/>
            <person name="Natvig D.O."/>
            <person name="Powell A.J."/>
            <person name="Tsang A."/>
            <person name="Grigoriev I.V."/>
        </authorList>
    </citation>
    <scope>NUCLEOTIDE SEQUENCE [LARGE SCALE GENOMIC DNA]</scope>
    <source>
        <strain evidence="9 10">ATCC 24622</strain>
    </source>
</reference>
<evidence type="ECO:0000256" key="5">
    <source>
        <dbReference type="ARBA" id="ARBA00023128"/>
    </source>
</evidence>
<comment type="subcellular location">
    <subcellularLocation>
        <location evidence="2">Endoplasmic reticulum</location>
    </subcellularLocation>
    <subcellularLocation>
        <location evidence="3">Membrane</location>
    </subcellularLocation>
    <subcellularLocation>
        <location evidence="1">Mitochondrion</location>
    </subcellularLocation>
</comment>
<evidence type="ECO:0000256" key="1">
    <source>
        <dbReference type="ARBA" id="ARBA00004173"/>
    </source>
</evidence>
<dbReference type="Gene3D" id="3.40.50.1820">
    <property type="entry name" value="alpha/beta hydrolase"/>
    <property type="match status" value="1"/>
</dbReference>
<dbReference type="EMBL" id="JAZHXJ010000769">
    <property type="protein sequence ID" value="KAL1851758.1"/>
    <property type="molecule type" value="Genomic_DNA"/>
</dbReference>
<dbReference type="Proteomes" id="UP001586593">
    <property type="component" value="Unassembled WGS sequence"/>
</dbReference>
<feature type="compositionally biased region" description="Low complexity" evidence="7">
    <location>
        <begin position="44"/>
        <end position="62"/>
    </location>
</feature>
<dbReference type="InterPro" id="IPR052374">
    <property type="entry name" value="SERAC1"/>
</dbReference>
<keyword evidence="4" id="KW-0256">Endoplasmic reticulum</keyword>
<evidence type="ECO:0000256" key="2">
    <source>
        <dbReference type="ARBA" id="ARBA00004240"/>
    </source>
</evidence>
<dbReference type="Pfam" id="PF12697">
    <property type="entry name" value="Abhydrolase_6"/>
    <property type="match status" value="1"/>
</dbReference>
<comment type="caution">
    <text evidence="9">The sequence shown here is derived from an EMBL/GenBank/DDBJ whole genome shotgun (WGS) entry which is preliminary data.</text>
</comment>
<feature type="region of interest" description="Disordered" evidence="7">
    <location>
        <begin position="1"/>
        <end position="70"/>
    </location>
</feature>
<evidence type="ECO:0000313" key="10">
    <source>
        <dbReference type="Proteomes" id="UP001586593"/>
    </source>
</evidence>
<evidence type="ECO:0000259" key="8">
    <source>
        <dbReference type="Pfam" id="PF12697"/>
    </source>
</evidence>
<dbReference type="SUPFAM" id="SSF53474">
    <property type="entry name" value="alpha/beta-Hydrolases"/>
    <property type="match status" value="1"/>
</dbReference>
<organism evidence="9 10">
    <name type="scientific">Phialemonium thermophilum</name>
    <dbReference type="NCBI Taxonomy" id="223376"/>
    <lineage>
        <taxon>Eukaryota</taxon>
        <taxon>Fungi</taxon>
        <taxon>Dikarya</taxon>
        <taxon>Ascomycota</taxon>
        <taxon>Pezizomycotina</taxon>
        <taxon>Sordariomycetes</taxon>
        <taxon>Sordariomycetidae</taxon>
        <taxon>Cephalothecales</taxon>
        <taxon>Cephalothecaceae</taxon>
        <taxon>Phialemonium</taxon>
    </lineage>
</organism>
<dbReference type="PANTHER" id="PTHR48182">
    <property type="entry name" value="PROTEIN SERAC1"/>
    <property type="match status" value="1"/>
</dbReference>
<accession>A0ABR3W300</accession>
<keyword evidence="6" id="KW-0472">Membrane</keyword>
<evidence type="ECO:0000256" key="3">
    <source>
        <dbReference type="ARBA" id="ARBA00004370"/>
    </source>
</evidence>
<name>A0ABR3W300_9PEZI</name>
<sequence>MPWPPSWLKERVGPRWKGWKKGREGVASVDAPPARPGKKKGLPTASSRTHARGTRAATAGSTQTPASEDPLGLTVVYQPPGAPVADVVFVHGLGGSSRRTWCHNRDLELFWPARFLPLEPVVGAARILTFGYNAGFGPGSAKSRIAILDFAQELLYELKFARDRSTPESGSGSLGIGERPIIFVMHSMGGLVVKEAYLCGKDNPTYRSLVQAVSAMVFLSTPHRGTDKAETLGRLLQALLSNPKVFVAELASGSRTLDGLNERFRHVAPDLQIVSFYETRPTPILRSSMAFSWLLAAGAYSSPRFCRRR</sequence>
<dbReference type="InterPro" id="IPR029058">
    <property type="entry name" value="AB_hydrolase_fold"/>
</dbReference>
<keyword evidence="5" id="KW-0496">Mitochondrion</keyword>
<evidence type="ECO:0000256" key="4">
    <source>
        <dbReference type="ARBA" id="ARBA00022824"/>
    </source>
</evidence>
<evidence type="ECO:0000256" key="6">
    <source>
        <dbReference type="ARBA" id="ARBA00023136"/>
    </source>
</evidence>
<dbReference type="PANTHER" id="PTHR48182:SF2">
    <property type="entry name" value="PROTEIN SERAC1"/>
    <property type="match status" value="1"/>
</dbReference>
<evidence type="ECO:0000313" key="9">
    <source>
        <dbReference type="EMBL" id="KAL1851758.1"/>
    </source>
</evidence>